<dbReference type="GO" id="GO:0005634">
    <property type="term" value="C:nucleus"/>
    <property type="evidence" value="ECO:0007669"/>
    <property type="project" value="UniProtKB-SubCell"/>
</dbReference>
<evidence type="ECO:0000256" key="4">
    <source>
        <dbReference type="ARBA" id="ARBA00023204"/>
    </source>
</evidence>
<comment type="caution">
    <text evidence="7">The sequence shown here is derived from an EMBL/GenBank/DDBJ whole genome shotgun (WGS) entry which is preliminary data.</text>
</comment>
<dbReference type="PANTHER" id="PTHR23240:SF6">
    <property type="entry name" value="DNA CROSS-LINK REPAIR 1A PROTEIN"/>
    <property type="match status" value="1"/>
</dbReference>
<dbReference type="InterPro" id="IPR001279">
    <property type="entry name" value="Metallo-B-lactamas"/>
</dbReference>
<accession>A0A430Q5C1</accession>
<evidence type="ECO:0000256" key="2">
    <source>
        <dbReference type="ARBA" id="ARBA00010304"/>
    </source>
</evidence>
<dbReference type="SUPFAM" id="SSF56281">
    <property type="entry name" value="Metallo-hydrolase/oxidoreductase"/>
    <property type="match status" value="1"/>
</dbReference>
<dbReference type="GO" id="GO:0006303">
    <property type="term" value="P:double-strand break repair via nonhomologous end joining"/>
    <property type="evidence" value="ECO:0007669"/>
    <property type="project" value="TreeGrafter"/>
</dbReference>
<dbReference type="CDD" id="cd16273">
    <property type="entry name" value="SNM1A-1C-like_MBL-fold"/>
    <property type="match status" value="1"/>
</dbReference>
<keyword evidence="5" id="KW-0539">Nucleus</keyword>
<dbReference type="Gene3D" id="3.60.15.10">
    <property type="entry name" value="Ribonuclease Z/Hydroxyacylglutathione hydrolase-like"/>
    <property type="match status" value="1"/>
</dbReference>
<evidence type="ECO:0000256" key="5">
    <source>
        <dbReference type="ARBA" id="ARBA00023242"/>
    </source>
</evidence>
<dbReference type="InterPro" id="IPR011084">
    <property type="entry name" value="DRMBL"/>
</dbReference>
<evidence type="ECO:0000259" key="6">
    <source>
        <dbReference type="SMART" id="SM00849"/>
    </source>
</evidence>
<keyword evidence="8" id="KW-1185">Reference proteome</keyword>
<feature type="domain" description="Metallo-beta-lactamase" evidence="6">
    <location>
        <begin position="18"/>
        <end position="151"/>
    </location>
</feature>
<evidence type="ECO:0000313" key="7">
    <source>
        <dbReference type="EMBL" id="RTG82899.1"/>
    </source>
</evidence>
<dbReference type="Proteomes" id="UP000290809">
    <property type="component" value="Unassembled WGS sequence"/>
</dbReference>
<organism evidence="7 8">
    <name type="scientific">Schistosoma bovis</name>
    <name type="common">Blood fluke</name>
    <dbReference type="NCBI Taxonomy" id="6184"/>
    <lineage>
        <taxon>Eukaryota</taxon>
        <taxon>Metazoa</taxon>
        <taxon>Spiralia</taxon>
        <taxon>Lophotrochozoa</taxon>
        <taxon>Platyhelminthes</taxon>
        <taxon>Trematoda</taxon>
        <taxon>Digenea</taxon>
        <taxon>Strigeidida</taxon>
        <taxon>Schistosomatoidea</taxon>
        <taxon>Schistosomatidae</taxon>
        <taxon>Schistosoma</taxon>
    </lineage>
</organism>
<sequence>MIDTSFTVDAFRYAEIPGCTCYFLSHFHFDHFRGIHKNFKGDIYCSEVTKNLLRNAYGLGLVINVLEIEKSTKIGDVEVTALDANHCPGSLMFLFYVPSKQKTYLHTGDFRYTPSMLTHPSILTNYLSDDSSSKKLPRIHSIFLDTTYCSSQYDFPTQLDVIHGALEVTRDYLIKDPTILVVCGMYSIGKERFTLAIELFSTKNYGYLVYNASNSKKMFGILFLMSINLRPGLASKLNLKVWLPNNQNRLIKLAAQGGCTVCKELLQYVVDSSHKAQLHVLPMQQLNVTGLVEYQKKLGNRLPIDPFHSSSTLSKLRSILGWRPTGWSHRQSNNTQTPMKPPRNGIVLEQKKGDIHIYGSVSKVEQYRGLLNVDNHLF</sequence>
<keyword evidence="3" id="KW-0227">DNA damage</keyword>
<dbReference type="STRING" id="6184.A0A430Q5C1"/>
<comment type="similarity">
    <text evidence="2">Belongs to the DNA repair metallo-beta-lactamase (DRMBL) family.</text>
</comment>
<evidence type="ECO:0000256" key="3">
    <source>
        <dbReference type="ARBA" id="ARBA00022763"/>
    </source>
</evidence>
<keyword evidence="4" id="KW-0234">DNA repair</keyword>
<proteinExistence type="inferred from homology"/>
<dbReference type="InterPro" id="IPR036866">
    <property type="entry name" value="RibonucZ/Hydroxyglut_hydro"/>
</dbReference>
<gene>
    <name evidence="7" type="ORF">DC041_0000339</name>
</gene>
<protein>
    <submittedName>
        <fullName evidence="7">DNA cross-link repair 1A protein</fullName>
    </submittedName>
</protein>
<dbReference type="GO" id="GO:0003684">
    <property type="term" value="F:damaged DNA binding"/>
    <property type="evidence" value="ECO:0007669"/>
    <property type="project" value="TreeGrafter"/>
</dbReference>
<name>A0A430Q5C1_SCHBO</name>
<reference evidence="7 8" key="1">
    <citation type="journal article" date="2019" name="PLoS Pathog.">
        <title>Genome sequence of the bovine parasite Schistosoma bovis Tanzania.</title>
        <authorList>
            <person name="Oey H."/>
            <person name="Zakrzewski M."/>
            <person name="Gobert G."/>
            <person name="Gravermann K."/>
            <person name="Stoye J."/>
            <person name="Jones M."/>
            <person name="Mcmanus D."/>
            <person name="Krause L."/>
        </authorList>
    </citation>
    <scope>NUCLEOTIDE SEQUENCE [LARGE SCALE GENOMIC DNA]</scope>
    <source>
        <strain evidence="7 8">TAN1997</strain>
    </source>
</reference>
<dbReference type="SMART" id="SM00849">
    <property type="entry name" value="Lactamase_B"/>
    <property type="match status" value="1"/>
</dbReference>
<dbReference type="EMBL" id="QMKO01002654">
    <property type="protein sequence ID" value="RTG82899.1"/>
    <property type="molecule type" value="Genomic_DNA"/>
</dbReference>
<dbReference type="PANTHER" id="PTHR23240">
    <property type="entry name" value="DNA CROSS-LINK REPAIR PROTEIN PSO2/SNM1-RELATED"/>
    <property type="match status" value="1"/>
</dbReference>
<evidence type="ECO:0000313" key="8">
    <source>
        <dbReference type="Proteomes" id="UP000290809"/>
    </source>
</evidence>
<dbReference type="GO" id="GO:0035312">
    <property type="term" value="F:5'-3' DNA exonuclease activity"/>
    <property type="evidence" value="ECO:0007669"/>
    <property type="project" value="TreeGrafter"/>
</dbReference>
<comment type="subcellular location">
    <subcellularLocation>
        <location evidence="1">Nucleus</location>
    </subcellularLocation>
</comment>
<dbReference type="Gene3D" id="3.40.50.12650">
    <property type="match status" value="1"/>
</dbReference>
<dbReference type="Pfam" id="PF07522">
    <property type="entry name" value="DRMBL"/>
    <property type="match status" value="1"/>
</dbReference>
<dbReference type="AlphaFoldDB" id="A0A430Q5C1"/>
<dbReference type="GO" id="GO:0036297">
    <property type="term" value="P:interstrand cross-link repair"/>
    <property type="evidence" value="ECO:0007669"/>
    <property type="project" value="TreeGrafter"/>
</dbReference>
<evidence type="ECO:0000256" key="1">
    <source>
        <dbReference type="ARBA" id="ARBA00004123"/>
    </source>
</evidence>